<evidence type="ECO:0000313" key="3">
    <source>
        <dbReference type="EMBL" id="GAA4418159.1"/>
    </source>
</evidence>
<sequence length="239" mass="25596">MKKCWLLLCLVSLAGLASAQNHKLLSVRVGGGVSGLTFPASVTAVNGKRTTQSASSLYTYAAGVGLNIPLGGRFSLQPELTYVRKSYELRMTEGGINARVQYYFNYVEVPLLLRAFWAKNRFRVFVFGGPAIGYGLNGRFAASGAAGQNSLSIAGKSRFEKGTSTSSLEYFDPAVFNRVDVAAQAGIALGMRMGTGLLFLDGRASLGLTDFSRNEESKFRTGMVTIGYGFPLGAMPNPK</sequence>
<evidence type="ECO:0000259" key="2">
    <source>
        <dbReference type="Pfam" id="PF13568"/>
    </source>
</evidence>
<evidence type="ECO:0000313" key="4">
    <source>
        <dbReference type="Proteomes" id="UP001500936"/>
    </source>
</evidence>
<feature type="chain" id="PRO_5046420423" description="Outer membrane protein beta-barrel domain-containing protein" evidence="1">
    <location>
        <begin position="20"/>
        <end position="239"/>
    </location>
</feature>
<feature type="domain" description="Outer membrane protein beta-barrel" evidence="2">
    <location>
        <begin position="19"/>
        <end position="211"/>
    </location>
</feature>
<organism evidence="3 4">
    <name type="scientific">Nibrella viscosa</name>
    <dbReference type="NCBI Taxonomy" id="1084524"/>
    <lineage>
        <taxon>Bacteria</taxon>
        <taxon>Pseudomonadati</taxon>
        <taxon>Bacteroidota</taxon>
        <taxon>Cytophagia</taxon>
        <taxon>Cytophagales</taxon>
        <taxon>Spirosomataceae</taxon>
        <taxon>Nibrella</taxon>
    </lineage>
</organism>
<protein>
    <recommendedName>
        <fullName evidence="2">Outer membrane protein beta-barrel domain-containing protein</fullName>
    </recommendedName>
</protein>
<gene>
    <name evidence="3" type="ORF">GCM10023187_51300</name>
</gene>
<comment type="caution">
    <text evidence="3">The sequence shown here is derived from an EMBL/GenBank/DDBJ whole genome shotgun (WGS) entry which is preliminary data.</text>
</comment>
<dbReference type="Proteomes" id="UP001500936">
    <property type="component" value="Unassembled WGS sequence"/>
</dbReference>
<feature type="signal peptide" evidence="1">
    <location>
        <begin position="1"/>
        <end position="19"/>
    </location>
</feature>
<proteinExistence type="predicted"/>
<reference evidence="4" key="1">
    <citation type="journal article" date="2019" name="Int. J. Syst. Evol. Microbiol.">
        <title>The Global Catalogue of Microorganisms (GCM) 10K type strain sequencing project: providing services to taxonomists for standard genome sequencing and annotation.</title>
        <authorList>
            <consortium name="The Broad Institute Genomics Platform"/>
            <consortium name="The Broad Institute Genome Sequencing Center for Infectious Disease"/>
            <person name="Wu L."/>
            <person name="Ma J."/>
        </authorList>
    </citation>
    <scope>NUCLEOTIDE SEQUENCE [LARGE SCALE GENOMIC DNA]</scope>
    <source>
        <strain evidence="4">JCM 17925</strain>
    </source>
</reference>
<dbReference type="EMBL" id="BAABHB010000016">
    <property type="protein sequence ID" value="GAA4418159.1"/>
    <property type="molecule type" value="Genomic_DNA"/>
</dbReference>
<keyword evidence="1" id="KW-0732">Signal</keyword>
<dbReference type="RefSeq" id="WP_345270916.1">
    <property type="nucleotide sequence ID" value="NZ_BAABHB010000016.1"/>
</dbReference>
<accession>A0ABP8KWW9</accession>
<dbReference type="InterPro" id="IPR025665">
    <property type="entry name" value="Beta-barrel_OMP_2"/>
</dbReference>
<evidence type="ECO:0000256" key="1">
    <source>
        <dbReference type="SAM" id="SignalP"/>
    </source>
</evidence>
<keyword evidence="4" id="KW-1185">Reference proteome</keyword>
<dbReference type="Pfam" id="PF13568">
    <property type="entry name" value="OMP_b-brl_2"/>
    <property type="match status" value="1"/>
</dbReference>
<name>A0ABP8KWW9_9BACT</name>